<accession>A0A8J4FFF1</accession>
<keyword evidence="1" id="KW-1133">Transmembrane helix</keyword>
<feature type="transmembrane region" description="Helical" evidence="1">
    <location>
        <begin position="45"/>
        <end position="69"/>
    </location>
</feature>
<organism evidence="2 4">
    <name type="scientific">Volvox reticuliferus</name>
    <dbReference type="NCBI Taxonomy" id="1737510"/>
    <lineage>
        <taxon>Eukaryota</taxon>
        <taxon>Viridiplantae</taxon>
        <taxon>Chlorophyta</taxon>
        <taxon>core chlorophytes</taxon>
        <taxon>Chlorophyceae</taxon>
        <taxon>CS clade</taxon>
        <taxon>Chlamydomonadales</taxon>
        <taxon>Volvocaceae</taxon>
        <taxon>Volvox</taxon>
    </lineage>
</organism>
<evidence type="ECO:0000313" key="4">
    <source>
        <dbReference type="Proteomes" id="UP000747110"/>
    </source>
</evidence>
<evidence type="ECO:0000256" key="1">
    <source>
        <dbReference type="SAM" id="Phobius"/>
    </source>
</evidence>
<sequence length="112" mass="11430">MLLAPSSPSSAGSICEGLCDAAMAVAAVVLPAALLPVLRTRKFGLLTGLVKAVVVVAVTNVAMTLMGAARVGAVVMLTDTFFGHSTIAMMVVVFWSPFTPTGRAAAVPVRRS</sequence>
<evidence type="ECO:0000313" key="2">
    <source>
        <dbReference type="EMBL" id="GIL72749.1"/>
    </source>
</evidence>
<feature type="transmembrane region" description="Helical" evidence="1">
    <location>
        <begin position="81"/>
        <end position="98"/>
    </location>
</feature>
<dbReference type="EMBL" id="BNCQ01000006">
    <property type="protein sequence ID" value="GIL99230.1"/>
    <property type="molecule type" value="Genomic_DNA"/>
</dbReference>
<keyword evidence="1" id="KW-0472">Membrane</keyword>
<dbReference type="Proteomes" id="UP000722791">
    <property type="component" value="Unassembled WGS sequence"/>
</dbReference>
<keyword evidence="4" id="KW-1185">Reference proteome</keyword>
<keyword evidence="1" id="KW-0812">Transmembrane</keyword>
<feature type="transmembrane region" description="Helical" evidence="1">
    <location>
        <begin position="20"/>
        <end position="38"/>
    </location>
</feature>
<dbReference type="Proteomes" id="UP000747110">
    <property type="component" value="Unassembled WGS sequence"/>
</dbReference>
<dbReference type="EMBL" id="BNCP01000004">
    <property type="protein sequence ID" value="GIL72749.1"/>
    <property type="molecule type" value="Genomic_DNA"/>
</dbReference>
<protein>
    <submittedName>
        <fullName evidence="2">Uncharacterized protein</fullName>
    </submittedName>
</protein>
<dbReference type="AlphaFoldDB" id="A0A8J4FFF1"/>
<proteinExistence type="predicted"/>
<evidence type="ECO:0000313" key="3">
    <source>
        <dbReference type="EMBL" id="GIL99230.1"/>
    </source>
</evidence>
<comment type="caution">
    <text evidence="2">The sequence shown here is derived from an EMBL/GenBank/DDBJ whole genome shotgun (WGS) entry which is preliminary data.</text>
</comment>
<reference evidence="2" key="1">
    <citation type="journal article" date="2021" name="Proc. Natl. Acad. Sci. U.S.A.">
        <title>Three genomes in the algal genus Volvox reveal the fate of a haploid sex-determining region after a transition to homothallism.</title>
        <authorList>
            <person name="Yamamoto K."/>
            <person name="Hamaji T."/>
            <person name="Kawai-Toyooka H."/>
            <person name="Matsuzaki R."/>
            <person name="Takahashi F."/>
            <person name="Nishimura Y."/>
            <person name="Kawachi M."/>
            <person name="Noguchi H."/>
            <person name="Minakuchi Y."/>
            <person name="Umen J.G."/>
            <person name="Toyoda A."/>
            <person name="Nozaki H."/>
        </authorList>
    </citation>
    <scope>NUCLEOTIDE SEQUENCE</scope>
    <source>
        <strain evidence="3">NIES-3785</strain>
        <strain evidence="2">NIES-3786</strain>
    </source>
</reference>
<name>A0A8J4FFF1_9CHLO</name>
<gene>
    <name evidence="2" type="ORF">Vretifemale_3040</name>
    <name evidence="3" type="ORF">Vretimale_4456</name>
</gene>